<comment type="caution">
    <text evidence="1">The sequence shown here is derived from an EMBL/GenBank/DDBJ whole genome shotgun (WGS) entry which is preliminary data.</text>
</comment>
<gene>
    <name evidence="1" type="ORF">PSON_ATCC_30995.1.T0990164</name>
</gene>
<keyword evidence="2" id="KW-1185">Reference proteome</keyword>
<proteinExistence type="predicted"/>
<name>A0A8S1QA89_9CILI</name>
<protein>
    <submittedName>
        <fullName evidence="1">Uncharacterized protein</fullName>
    </submittedName>
</protein>
<evidence type="ECO:0000313" key="1">
    <source>
        <dbReference type="EMBL" id="CAD8111997.1"/>
    </source>
</evidence>
<dbReference type="Proteomes" id="UP000692954">
    <property type="component" value="Unassembled WGS sequence"/>
</dbReference>
<organism evidence="1 2">
    <name type="scientific">Paramecium sonneborni</name>
    <dbReference type="NCBI Taxonomy" id="65129"/>
    <lineage>
        <taxon>Eukaryota</taxon>
        <taxon>Sar</taxon>
        <taxon>Alveolata</taxon>
        <taxon>Ciliophora</taxon>
        <taxon>Intramacronucleata</taxon>
        <taxon>Oligohymenophorea</taxon>
        <taxon>Peniculida</taxon>
        <taxon>Parameciidae</taxon>
        <taxon>Paramecium</taxon>
    </lineage>
</organism>
<reference evidence="1" key="1">
    <citation type="submission" date="2021-01" db="EMBL/GenBank/DDBJ databases">
        <authorList>
            <consortium name="Genoscope - CEA"/>
            <person name="William W."/>
        </authorList>
    </citation>
    <scope>NUCLEOTIDE SEQUENCE</scope>
</reference>
<dbReference type="EMBL" id="CAJJDN010000099">
    <property type="protein sequence ID" value="CAD8111997.1"/>
    <property type="molecule type" value="Genomic_DNA"/>
</dbReference>
<sequence length="35" mass="3873">MEIAASTDKCLIEGSAEDLQIFNLMAQCQRVSNEN</sequence>
<evidence type="ECO:0000313" key="2">
    <source>
        <dbReference type="Proteomes" id="UP000692954"/>
    </source>
</evidence>
<accession>A0A8S1QA89</accession>
<dbReference type="AlphaFoldDB" id="A0A8S1QA89"/>